<dbReference type="InterPro" id="IPR051939">
    <property type="entry name" value="Glycosyltr_41/O-GlcNAc_trsf"/>
</dbReference>
<dbReference type="PANTHER" id="PTHR44835:SF1">
    <property type="entry name" value="PROTEIN O-GLCNAC TRANSFERASE"/>
    <property type="match status" value="1"/>
</dbReference>
<dbReference type="SUPFAM" id="SSF53756">
    <property type="entry name" value="UDP-Glycosyltransferase/glycogen phosphorylase"/>
    <property type="match status" value="1"/>
</dbReference>
<evidence type="ECO:0000313" key="10">
    <source>
        <dbReference type="EMBL" id="MFJ5446657.1"/>
    </source>
</evidence>
<comment type="similarity">
    <text evidence="2">Belongs to the glycosyltransferase 41 family. O-GlcNAc transferase subfamily.</text>
</comment>
<organism evidence="10 11">
    <name type="scientific">Methylobacillus methanolivorans</name>
    <dbReference type="NCBI Taxonomy" id="1848927"/>
    <lineage>
        <taxon>Bacteria</taxon>
        <taxon>Pseudomonadati</taxon>
        <taxon>Pseudomonadota</taxon>
        <taxon>Betaproteobacteria</taxon>
        <taxon>Nitrosomonadales</taxon>
        <taxon>Methylophilaceae</taxon>
        <taxon>Methylobacillus</taxon>
    </lineage>
</organism>
<evidence type="ECO:0000256" key="3">
    <source>
        <dbReference type="ARBA" id="ARBA00011970"/>
    </source>
</evidence>
<proteinExistence type="inferred from homology"/>
<evidence type="ECO:0000256" key="6">
    <source>
        <dbReference type="ARBA" id="ARBA00022737"/>
    </source>
</evidence>
<dbReference type="PROSITE" id="PS50005">
    <property type="entry name" value="TPR"/>
    <property type="match status" value="2"/>
</dbReference>
<reference evidence="10 11" key="1">
    <citation type="submission" date="2024-11" db="EMBL/GenBank/DDBJ databases">
        <authorList>
            <person name="Kaparullina E.N."/>
            <person name="Delegan Y.A."/>
            <person name="Doronina N.V."/>
        </authorList>
    </citation>
    <scope>NUCLEOTIDE SEQUENCE [LARGE SCALE GENOMIC DNA]</scope>
    <source>
        <strain evidence="10 11">7sh_L</strain>
    </source>
</reference>
<evidence type="ECO:0000256" key="1">
    <source>
        <dbReference type="ARBA" id="ARBA00004922"/>
    </source>
</evidence>
<dbReference type="Gene3D" id="1.25.40.10">
    <property type="entry name" value="Tetratricopeptide repeat domain"/>
    <property type="match status" value="1"/>
</dbReference>
<evidence type="ECO:0000256" key="7">
    <source>
        <dbReference type="ARBA" id="ARBA00022803"/>
    </source>
</evidence>
<keyword evidence="11" id="KW-1185">Reference proteome</keyword>
<evidence type="ECO:0000259" key="9">
    <source>
        <dbReference type="Pfam" id="PF13844"/>
    </source>
</evidence>
<dbReference type="SMART" id="SM00028">
    <property type="entry name" value="TPR"/>
    <property type="match status" value="3"/>
</dbReference>
<keyword evidence="4" id="KW-0328">Glycosyltransferase</keyword>
<feature type="repeat" description="TPR" evidence="8">
    <location>
        <begin position="43"/>
        <end position="76"/>
    </location>
</feature>
<evidence type="ECO:0000313" key="11">
    <source>
        <dbReference type="Proteomes" id="UP001617669"/>
    </source>
</evidence>
<dbReference type="Pfam" id="PF13844">
    <property type="entry name" value="Glyco_transf_41"/>
    <property type="match status" value="2"/>
</dbReference>
<dbReference type="Gene3D" id="3.40.50.11380">
    <property type="match status" value="1"/>
</dbReference>
<evidence type="ECO:0000256" key="2">
    <source>
        <dbReference type="ARBA" id="ARBA00005386"/>
    </source>
</evidence>
<comment type="pathway">
    <text evidence="1">Protein modification; protein glycosylation.</text>
</comment>
<dbReference type="Proteomes" id="UP001617669">
    <property type="component" value="Unassembled WGS sequence"/>
</dbReference>
<evidence type="ECO:0000256" key="4">
    <source>
        <dbReference type="ARBA" id="ARBA00022676"/>
    </source>
</evidence>
<comment type="caution">
    <text evidence="10">The sequence shown here is derived from an EMBL/GenBank/DDBJ whole genome shotgun (WGS) entry which is preliminary data.</text>
</comment>
<dbReference type="Gene3D" id="3.40.50.2000">
    <property type="entry name" value="Glycogen Phosphorylase B"/>
    <property type="match status" value="1"/>
</dbReference>
<keyword evidence="5" id="KW-0808">Transferase</keyword>
<keyword evidence="7 8" id="KW-0802">TPR repeat</keyword>
<feature type="domain" description="O-GlcNAc transferase C-terminal" evidence="9">
    <location>
        <begin position="153"/>
        <end position="303"/>
    </location>
</feature>
<keyword evidence="6" id="KW-0677">Repeat</keyword>
<feature type="domain" description="O-GlcNAc transferase C-terminal" evidence="9">
    <location>
        <begin position="337"/>
        <end position="506"/>
    </location>
</feature>
<dbReference type="RefSeq" id="WP_400882408.1">
    <property type="nucleotide sequence ID" value="NZ_JBIWXY010000002.1"/>
</dbReference>
<dbReference type="InterPro" id="IPR029489">
    <property type="entry name" value="OGT/SEC/SPY_C"/>
</dbReference>
<feature type="repeat" description="TPR" evidence="8">
    <location>
        <begin position="77"/>
        <end position="110"/>
    </location>
</feature>
<name>A0ABW8GMN2_9PROT</name>
<dbReference type="PANTHER" id="PTHR44835">
    <property type="entry name" value="UDP-N-ACETYLGLUCOSAMINE--PEPTIDE N-ACETYLGLUCOSAMINYLTRANSFERASE SPINDLY-RELATED"/>
    <property type="match status" value="1"/>
</dbReference>
<accession>A0ABW8GMN2</accession>
<dbReference type="SUPFAM" id="SSF48452">
    <property type="entry name" value="TPR-like"/>
    <property type="match status" value="1"/>
</dbReference>
<evidence type="ECO:0000256" key="8">
    <source>
        <dbReference type="PROSITE-ProRule" id="PRU00339"/>
    </source>
</evidence>
<gene>
    <name evidence="10" type="ORF">ACIKP9_10505</name>
</gene>
<dbReference type="Pfam" id="PF14559">
    <property type="entry name" value="TPR_19"/>
    <property type="match status" value="1"/>
</dbReference>
<dbReference type="InterPro" id="IPR011990">
    <property type="entry name" value="TPR-like_helical_dom_sf"/>
</dbReference>
<dbReference type="EMBL" id="JBIWXY010000002">
    <property type="protein sequence ID" value="MFJ5446657.1"/>
    <property type="molecule type" value="Genomic_DNA"/>
</dbReference>
<sequence length="552" mass="61985">MSDQPSAHSQALFKAGLAAEAEHNYLEALSNYTASLEAGASQLQTWLKIGQLFLRTMKYQQAAETMEFVLGMDPSSIEAIYGLAIAYFYLGRHEEACAFIDHAAEMQPDNATYALDRANIHSIAKPDPARKRQLYAEWGQRFADPLGKQAKPFDYDRAPDRTLRIGYVSGDMRDHAVAYFMEPVLAHHDAAQVDVFVYSTSPHQDAVTDKLKTLVPHWHDVSKLSDQALHHLIRQHKIDILVDLSGHTQGHRLFTFARRAAPVQVTWLGYVGGTLGMQDMDYRLTDWGMDPAGSEQFYVEKLFRLHCMASYIPPANAPLEPLPPMLQGNPPTLASLNSSRKLTDEALLVWKRILEARPDVQLLIHVQEQSAEDAVNTIEPRLVRLEMPLDRIIVSPMVPMDEFMTRGQIVDIALDSFPVSGGTTTLHSLWMGLPVMAMDATDAVAASSAAILKGLGLQEWVASSEDDYVAKVLNLLDDPERLTAHRARARQLMQQSTLMDYAGRCRDLETAYRQLWLNYLLGKPKFLGVHTPYTEDLQQLRSAYEERQGQTI</sequence>
<protein>
    <recommendedName>
        <fullName evidence="3">protein O-GlcNAc transferase</fullName>
        <ecNumber evidence="3">2.4.1.255</ecNumber>
    </recommendedName>
</protein>
<evidence type="ECO:0000256" key="5">
    <source>
        <dbReference type="ARBA" id="ARBA00022679"/>
    </source>
</evidence>
<dbReference type="EC" id="2.4.1.255" evidence="3"/>
<dbReference type="InterPro" id="IPR019734">
    <property type="entry name" value="TPR_rpt"/>
</dbReference>